<dbReference type="SUPFAM" id="SSF55073">
    <property type="entry name" value="Nucleotide cyclase"/>
    <property type="match status" value="1"/>
</dbReference>
<dbReference type="PROSITE" id="PS50887">
    <property type="entry name" value="GGDEF"/>
    <property type="match status" value="1"/>
</dbReference>
<dbReference type="NCBIfam" id="TIGR00254">
    <property type="entry name" value="GGDEF"/>
    <property type="match status" value="1"/>
</dbReference>
<feature type="domain" description="GGDEF" evidence="5">
    <location>
        <begin position="358"/>
        <end position="491"/>
    </location>
</feature>
<protein>
    <recommendedName>
        <fullName evidence="2">diguanylate cyclase</fullName>
        <ecNumber evidence="2">2.7.7.65</ecNumber>
    </recommendedName>
</protein>
<reference evidence="6" key="1">
    <citation type="submission" date="2022-09" db="EMBL/GenBank/DDBJ databases">
        <authorList>
            <person name="Li Z.-J."/>
        </authorList>
    </citation>
    <scope>NUCLEOTIDE SEQUENCE</scope>
    <source>
        <strain evidence="6">TGB11</strain>
    </source>
</reference>
<proteinExistence type="predicted"/>
<dbReference type="GO" id="GO:1902201">
    <property type="term" value="P:negative regulation of bacterial-type flagellum-dependent cell motility"/>
    <property type="evidence" value="ECO:0007669"/>
    <property type="project" value="TreeGrafter"/>
</dbReference>
<dbReference type="InterPro" id="IPR003018">
    <property type="entry name" value="GAF"/>
</dbReference>
<dbReference type="FunFam" id="3.30.70.270:FF:000001">
    <property type="entry name" value="Diguanylate cyclase domain protein"/>
    <property type="match status" value="1"/>
</dbReference>
<dbReference type="Gene3D" id="3.30.70.270">
    <property type="match status" value="1"/>
</dbReference>
<dbReference type="Pfam" id="PF01590">
    <property type="entry name" value="GAF"/>
    <property type="match status" value="1"/>
</dbReference>
<dbReference type="SMART" id="SM00267">
    <property type="entry name" value="GGDEF"/>
    <property type="match status" value="1"/>
</dbReference>
<dbReference type="Gene3D" id="3.30.450.40">
    <property type="match status" value="1"/>
</dbReference>
<dbReference type="Proteomes" id="UP001164748">
    <property type="component" value="Chromosome"/>
</dbReference>
<dbReference type="SUPFAM" id="SSF55781">
    <property type="entry name" value="GAF domain-like"/>
    <property type="match status" value="1"/>
</dbReference>
<comment type="catalytic activity">
    <reaction evidence="3">
        <text>2 GTP = 3',3'-c-di-GMP + 2 diphosphate</text>
        <dbReference type="Rhea" id="RHEA:24898"/>
        <dbReference type="ChEBI" id="CHEBI:33019"/>
        <dbReference type="ChEBI" id="CHEBI:37565"/>
        <dbReference type="ChEBI" id="CHEBI:58805"/>
        <dbReference type="EC" id="2.7.7.65"/>
    </reaction>
</comment>
<dbReference type="InterPro" id="IPR043128">
    <property type="entry name" value="Rev_trsase/Diguanyl_cyclase"/>
</dbReference>
<dbReference type="PANTHER" id="PTHR45138">
    <property type="entry name" value="REGULATORY COMPONENTS OF SENSORY TRANSDUCTION SYSTEM"/>
    <property type="match status" value="1"/>
</dbReference>
<evidence type="ECO:0000259" key="5">
    <source>
        <dbReference type="PROSITE" id="PS50887"/>
    </source>
</evidence>
<dbReference type="PROSITE" id="PS50113">
    <property type="entry name" value="PAC"/>
    <property type="match status" value="1"/>
</dbReference>
<dbReference type="InterPro" id="IPR029016">
    <property type="entry name" value="GAF-like_dom_sf"/>
</dbReference>
<dbReference type="Gene3D" id="3.30.450.20">
    <property type="entry name" value="PAS domain"/>
    <property type="match status" value="1"/>
</dbReference>
<dbReference type="Pfam" id="PF00990">
    <property type="entry name" value="GGDEF"/>
    <property type="match status" value="1"/>
</dbReference>
<evidence type="ECO:0000256" key="2">
    <source>
        <dbReference type="ARBA" id="ARBA00012528"/>
    </source>
</evidence>
<accession>A0AA47KME8</accession>
<evidence type="ECO:0000259" key="4">
    <source>
        <dbReference type="PROSITE" id="PS50113"/>
    </source>
</evidence>
<dbReference type="InterPro" id="IPR035965">
    <property type="entry name" value="PAS-like_dom_sf"/>
</dbReference>
<dbReference type="SMART" id="SM00065">
    <property type="entry name" value="GAF"/>
    <property type="match status" value="1"/>
</dbReference>
<name>A0AA47KME8_9GAMM</name>
<gene>
    <name evidence="6" type="ORF">N8M53_05160</name>
</gene>
<dbReference type="GO" id="GO:0052621">
    <property type="term" value="F:diguanylate cyclase activity"/>
    <property type="evidence" value="ECO:0007669"/>
    <property type="project" value="UniProtKB-EC"/>
</dbReference>
<dbReference type="InterPro" id="IPR000700">
    <property type="entry name" value="PAS-assoc_C"/>
</dbReference>
<dbReference type="SUPFAM" id="SSF55785">
    <property type="entry name" value="PYP-like sensor domain (PAS domain)"/>
    <property type="match status" value="1"/>
</dbReference>
<evidence type="ECO:0000256" key="3">
    <source>
        <dbReference type="ARBA" id="ARBA00034247"/>
    </source>
</evidence>
<evidence type="ECO:0000313" key="7">
    <source>
        <dbReference type="Proteomes" id="UP001164748"/>
    </source>
</evidence>
<dbReference type="CDD" id="cd01949">
    <property type="entry name" value="GGDEF"/>
    <property type="match status" value="1"/>
</dbReference>
<dbReference type="EC" id="2.7.7.65" evidence="2"/>
<dbReference type="RefSeq" id="WP_269579725.1">
    <property type="nucleotide sequence ID" value="NZ_CP114588.1"/>
</dbReference>
<organism evidence="6 7">
    <name type="scientific">Salinivibrio kushneri</name>
    <dbReference type="NCBI Taxonomy" id="1908198"/>
    <lineage>
        <taxon>Bacteria</taxon>
        <taxon>Pseudomonadati</taxon>
        <taxon>Pseudomonadota</taxon>
        <taxon>Gammaproteobacteria</taxon>
        <taxon>Vibrionales</taxon>
        <taxon>Vibrionaceae</taxon>
        <taxon>Salinivibrio</taxon>
    </lineage>
</organism>
<dbReference type="EMBL" id="CP114588">
    <property type="protein sequence ID" value="WBA09586.1"/>
    <property type="molecule type" value="Genomic_DNA"/>
</dbReference>
<dbReference type="AlphaFoldDB" id="A0AA47KME8"/>
<evidence type="ECO:0000313" key="6">
    <source>
        <dbReference type="EMBL" id="WBA09586.1"/>
    </source>
</evidence>
<dbReference type="PANTHER" id="PTHR45138:SF9">
    <property type="entry name" value="DIGUANYLATE CYCLASE DGCM-RELATED"/>
    <property type="match status" value="1"/>
</dbReference>
<evidence type="ECO:0000256" key="1">
    <source>
        <dbReference type="ARBA" id="ARBA00001946"/>
    </source>
</evidence>
<sequence>MTILTGIQPELDRHQLSELNVDLLSAVLRGADMLVSGDDRLANINHLLAEIGAVTQVSRVWVFQVLAISDTDILQDYVFEWANEKKYAQIRLPHFNHFSSSLAHPEYRKLIESRQRGEYQSVITDQLPSSWLKRYLTQQRILSMLTIPIIVDNKWWGTLGFDDCDREQRWSESDVTLLRATGHLIASTVLKNELFSKQRQIEIIKDNTHCSTWQVDVQRGICWCSSEIIGDSATSSIRDSRTYTSRHWLRRIHPQYRREFFSRVRHFLSPAGNELKMDMQVQRDNGEYTWVEITTNNDPKNKPQGVVAGVMWDISQRKAEEQALMRQAATDPLTQLYNRRQFASDLARVSEKARYRHQPLSLLIIDIDHFKRINDNYGHIVGDQVLEAFASLLETHIPLNSNIYRIGGEEFACLLENTDKKTAQRYANQLCEAIYDQHSILDYSPAIRVSVSIGCAEFDAAMLDAKHLYQHADDALYNAKLSGRNRVVSYA</sequence>
<feature type="domain" description="PAC" evidence="4">
    <location>
        <begin position="275"/>
        <end position="326"/>
    </location>
</feature>
<dbReference type="GO" id="GO:0005886">
    <property type="term" value="C:plasma membrane"/>
    <property type="evidence" value="ECO:0007669"/>
    <property type="project" value="TreeGrafter"/>
</dbReference>
<dbReference type="InterPro" id="IPR050469">
    <property type="entry name" value="Diguanylate_Cyclase"/>
</dbReference>
<dbReference type="GO" id="GO:0043709">
    <property type="term" value="P:cell adhesion involved in single-species biofilm formation"/>
    <property type="evidence" value="ECO:0007669"/>
    <property type="project" value="TreeGrafter"/>
</dbReference>
<dbReference type="InterPro" id="IPR000160">
    <property type="entry name" value="GGDEF_dom"/>
</dbReference>
<comment type="cofactor">
    <cofactor evidence="1">
        <name>Mg(2+)</name>
        <dbReference type="ChEBI" id="CHEBI:18420"/>
    </cofactor>
</comment>
<dbReference type="InterPro" id="IPR029787">
    <property type="entry name" value="Nucleotide_cyclase"/>
</dbReference>